<evidence type="ECO:0000313" key="4">
    <source>
        <dbReference type="Proteomes" id="UP000278036"/>
    </source>
</evidence>
<gene>
    <name evidence="3" type="ORF">D6Z83_27570</name>
</gene>
<reference evidence="3 4" key="1">
    <citation type="submission" date="2018-09" db="EMBL/GenBank/DDBJ databases">
        <title>Roseomonas sp. nov., isolated from feces of Tibetan antelopes in the Qinghai-Tibet plateau, China.</title>
        <authorList>
            <person name="Tian Z."/>
        </authorList>
    </citation>
    <scope>NUCLEOTIDE SEQUENCE [LARGE SCALE GENOMIC DNA]</scope>
    <source>
        <strain evidence="3 4">Z24</strain>
    </source>
</reference>
<dbReference type="GO" id="GO:0090313">
    <property type="term" value="P:regulation of protein targeting to membrane"/>
    <property type="evidence" value="ECO:0007669"/>
    <property type="project" value="TreeGrafter"/>
</dbReference>
<dbReference type="InterPro" id="IPR052894">
    <property type="entry name" value="AsmA-related"/>
</dbReference>
<feature type="domain" description="AsmA" evidence="2">
    <location>
        <begin position="293"/>
        <end position="567"/>
    </location>
</feature>
<dbReference type="RefSeq" id="WP_120641226.1">
    <property type="nucleotide sequence ID" value="NZ_RAQU01000401.1"/>
</dbReference>
<name>A0A3A9J056_9PROT</name>
<accession>A0A3A9J056</accession>
<evidence type="ECO:0000259" key="2">
    <source>
        <dbReference type="Pfam" id="PF05170"/>
    </source>
</evidence>
<dbReference type="Pfam" id="PF05170">
    <property type="entry name" value="AsmA"/>
    <property type="match status" value="1"/>
</dbReference>
<dbReference type="EMBL" id="RAQU01000401">
    <property type="protein sequence ID" value="RKK00597.1"/>
    <property type="molecule type" value="Genomic_DNA"/>
</dbReference>
<sequence>TSALLPLLPFAERQRRSGELDGMTGPHILRWLLWAGIASACLLTAATLSSPLWLGPLVARQASAVLGRPVAIGRIVLRPVSPLTITAEDVSIGNPPGFPTREEPLLRLSQLEVQWGIGAYVRRREIVIPSIELTRPVLRLVALPDGRKNYGSEFGTGLLDNLAGSKIGPLRIQDGQARVSLADLQAELELKTETVDGSDLGPNAIRAEARGTYAGEPTLATLLAGGGRDRYEPSASWSFELDLTNGRTQASAKGLVQQPLKPRSAALDLSISGPDMALLNRLIGVSLSHTPPYDLRGTLNYLENRFQFDGITGRMGKSDVQGTLTVVSGRERPLITADLSSRSADLRDIASLITGEPGPPGTPGQTPEQQERAEQVSQAERSSSRVLPRRPIDMQRLRRADTDLVYRAESIKGRSTPFDDLTMRLEIVDGAVALRPLSFKVGKGRISGDIQLLLEAEEVVRGRGTIRFDRLDLARLMLATGRHQGKGVLSGAARVEGTGRSLAEILGNGDGGLTLSMVDGDLSKLLVDLAGLRLGSALLTTLGGEQRTRVECFLADMELRRGTLSTRALLLETEDAVTQGQGTVDLKRERVQIRLRTESKRLTIGVLPTSLLISGSLKSPNAAPARSGGTGGAIVDFFSALPTIQMGIGEDPRCERLVRRARRN</sequence>
<protein>
    <submittedName>
        <fullName evidence="3">AsmA family protein</fullName>
    </submittedName>
</protein>
<feature type="region of interest" description="Disordered" evidence="1">
    <location>
        <begin position="351"/>
        <end position="389"/>
    </location>
</feature>
<dbReference type="PANTHER" id="PTHR30441">
    <property type="entry name" value="DUF748 DOMAIN-CONTAINING PROTEIN"/>
    <property type="match status" value="1"/>
</dbReference>
<dbReference type="AlphaFoldDB" id="A0A3A9J056"/>
<feature type="non-terminal residue" evidence="3">
    <location>
        <position position="1"/>
    </location>
</feature>
<dbReference type="GO" id="GO:0005886">
    <property type="term" value="C:plasma membrane"/>
    <property type="evidence" value="ECO:0007669"/>
    <property type="project" value="TreeGrafter"/>
</dbReference>
<comment type="caution">
    <text evidence="3">The sequence shown here is derived from an EMBL/GenBank/DDBJ whole genome shotgun (WGS) entry which is preliminary data.</text>
</comment>
<organism evidence="3 4">
    <name type="scientific">Teichococcus wenyumeiae</name>
    <dbReference type="NCBI Taxonomy" id="2478470"/>
    <lineage>
        <taxon>Bacteria</taxon>
        <taxon>Pseudomonadati</taxon>
        <taxon>Pseudomonadota</taxon>
        <taxon>Alphaproteobacteria</taxon>
        <taxon>Acetobacterales</taxon>
        <taxon>Roseomonadaceae</taxon>
        <taxon>Roseomonas</taxon>
    </lineage>
</organism>
<feature type="compositionally biased region" description="Polar residues" evidence="1">
    <location>
        <begin position="375"/>
        <end position="385"/>
    </location>
</feature>
<evidence type="ECO:0000256" key="1">
    <source>
        <dbReference type="SAM" id="MobiDB-lite"/>
    </source>
</evidence>
<proteinExistence type="predicted"/>
<dbReference type="InParanoid" id="A0A3A9J056"/>
<evidence type="ECO:0000313" key="3">
    <source>
        <dbReference type="EMBL" id="RKK00597.1"/>
    </source>
</evidence>
<dbReference type="InterPro" id="IPR007844">
    <property type="entry name" value="AsmA"/>
</dbReference>
<dbReference type="PANTHER" id="PTHR30441:SF9">
    <property type="entry name" value="ASMA FAMILY PROTEIN YHJG"/>
    <property type="match status" value="1"/>
</dbReference>
<dbReference type="Proteomes" id="UP000278036">
    <property type="component" value="Unassembled WGS sequence"/>
</dbReference>
<dbReference type="FunCoup" id="A0A3A9J056">
    <property type="interactions" value="18"/>
</dbReference>